<reference evidence="9" key="1">
    <citation type="journal article" date="2019" name="MBio">
        <title>Virus Genomes from Deep Sea Sediments Expand the Ocean Megavirome and Support Independent Origins of Viral Gigantism.</title>
        <authorList>
            <person name="Backstrom D."/>
            <person name="Yutin N."/>
            <person name="Jorgensen S.L."/>
            <person name="Dharamshi J."/>
            <person name="Homa F."/>
            <person name="Zaremba-Niedwiedzka K."/>
            <person name="Spang A."/>
            <person name="Wolf Y.I."/>
            <person name="Koonin E.V."/>
            <person name="Ettema T.J."/>
        </authorList>
    </citation>
    <scope>NUCLEOTIDE SEQUENCE</scope>
</reference>
<evidence type="ECO:0000256" key="4">
    <source>
        <dbReference type="ARBA" id="ARBA00022741"/>
    </source>
</evidence>
<keyword evidence="2 9" id="KW-0723">Serine/threonine-protein kinase</keyword>
<dbReference type="CDD" id="cd00180">
    <property type="entry name" value="PKc"/>
    <property type="match status" value="1"/>
</dbReference>
<evidence type="ECO:0000256" key="7">
    <source>
        <dbReference type="SAM" id="MobiDB-lite"/>
    </source>
</evidence>
<accession>A0A481YRD0</accession>
<dbReference type="EMBL" id="MK500327">
    <property type="protein sequence ID" value="QBK85738.1"/>
    <property type="molecule type" value="Genomic_DNA"/>
</dbReference>
<proteinExistence type="predicted"/>
<dbReference type="EC" id="2.7.11.1" evidence="1"/>
<feature type="domain" description="Protein kinase" evidence="8">
    <location>
        <begin position="14"/>
        <end position="317"/>
    </location>
</feature>
<evidence type="ECO:0000256" key="2">
    <source>
        <dbReference type="ARBA" id="ARBA00022527"/>
    </source>
</evidence>
<keyword evidence="4" id="KW-0547">Nucleotide-binding</keyword>
<evidence type="ECO:0000256" key="5">
    <source>
        <dbReference type="ARBA" id="ARBA00022777"/>
    </source>
</evidence>
<dbReference type="SUPFAM" id="SSF56112">
    <property type="entry name" value="Protein kinase-like (PK-like)"/>
    <property type="match status" value="1"/>
</dbReference>
<dbReference type="PROSITE" id="PS50011">
    <property type="entry name" value="PROTEIN_KINASE_DOM"/>
    <property type="match status" value="1"/>
</dbReference>
<evidence type="ECO:0000259" key="8">
    <source>
        <dbReference type="PROSITE" id="PS50011"/>
    </source>
</evidence>
<dbReference type="GO" id="GO:0006950">
    <property type="term" value="P:response to stress"/>
    <property type="evidence" value="ECO:0007669"/>
    <property type="project" value="UniProtKB-ARBA"/>
</dbReference>
<dbReference type="GO" id="GO:0005524">
    <property type="term" value="F:ATP binding"/>
    <property type="evidence" value="ECO:0007669"/>
    <property type="project" value="UniProtKB-KW"/>
</dbReference>
<dbReference type="InterPro" id="IPR011009">
    <property type="entry name" value="Kinase-like_dom_sf"/>
</dbReference>
<evidence type="ECO:0000256" key="6">
    <source>
        <dbReference type="ARBA" id="ARBA00022840"/>
    </source>
</evidence>
<dbReference type="Pfam" id="PF00069">
    <property type="entry name" value="Pkinase"/>
    <property type="match status" value="1"/>
</dbReference>
<dbReference type="GO" id="GO:0006796">
    <property type="term" value="P:phosphate-containing compound metabolic process"/>
    <property type="evidence" value="ECO:0007669"/>
    <property type="project" value="UniProtKB-ARBA"/>
</dbReference>
<evidence type="ECO:0000256" key="1">
    <source>
        <dbReference type="ARBA" id="ARBA00012513"/>
    </source>
</evidence>
<protein>
    <recommendedName>
        <fullName evidence="1">non-specific serine/threonine protein kinase</fullName>
        <ecNumber evidence="1">2.7.11.1</ecNumber>
    </recommendedName>
</protein>
<keyword evidence="6" id="KW-0067">ATP-binding</keyword>
<feature type="region of interest" description="Disordered" evidence="7">
    <location>
        <begin position="524"/>
        <end position="548"/>
    </location>
</feature>
<evidence type="ECO:0000256" key="3">
    <source>
        <dbReference type="ARBA" id="ARBA00022679"/>
    </source>
</evidence>
<dbReference type="PANTHER" id="PTHR11042:SF160">
    <property type="entry name" value="EUKARYOTIC TRANSLATION INITIATION FACTOR 2-ALPHA KINASE 1"/>
    <property type="match status" value="1"/>
</dbReference>
<dbReference type="PANTHER" id="PTHR11042">
    <property type="entry name" value="EUKARYOTIC TRANSLATION INITIATION FACTOR 2-ALPHA KINASE EIF2-ALPHA KINASE -RELATED"/>
    <property type="match status" value="1"/>
</dbReference>
<organism evidence="9">
    <name type="scientific">Marseillevirus LCMAC101</name>
    <dbReference type="NCBI Taxonomy" id="2506602"/>
    <lineage>
        <taxon>Viruses</taxon>
        <taxon>Varidnaviria</taxon>
        <taxon>Bamfordvirae</taxon>
        <taxon>Nucleocytoviricota</taxon>
        <taxon>Megaviricetes</taxon>
        <taxon>Pimascovirales</taxon>
        <taxon>Pimascovirales incertae sedis</taxon>
        <taxon>Marseilleviridae</taxon>
    </lineage>
</organism>
<keyword evidence="5 9" id="KW-0418">Kinase</keyword>
<dbReference type="InterPro" id="IPR000719">
    <property type="entry name" value="Prot_kinase_dom"/>
</dbReference>
<name>A0A481YRD0_9VIRU</name>
<dbReference type="GO" id="GO:0004674">
    <property type="term" value="F:protein serine/threonine kinase activity"/>
    <property type="evidence" value="ECO:0007669"/>
    <property type="project" value="UniProtKB-KW"/>
</dbReference>
<evidence type="ECO:0000313" key="9">
    <source>
        <dbReference type="EMBL" id="QBK85738.1"/>
    </source>
</evidence>
<feature type="compositionally biased region" description="Basic and acidic residues" evidence="7">
    <location>
        <begin position="530"/>
        <end position="543"/>
    </location>
</feature>
<keyword evidence="3" id="KW-0808">Transferase</keyword>
<dbReference type="InterPro" id="IPR050339">
    <property type="entry name" value="CC_SR_Kinase"/>
</dbReference>
<gene>
    <name evidence="9" type="ORF">LCMAC101_03330</name>
</gene>
<dbReference type="SMART" id="SM00220">
    <property type="entry name" value="S_TKc"/>
    <property type="match status" value="1"/>
</dbReference>
<sequence>MPTPDFTGDSYNGYAPMTFIAAGSFGQVYKSSKNGRNFALKVFLREKDYKEELRAFQEVSNYGNCNKYLLCAYDNFVVEGFEVGVKRYWNNPYDHSAGYVDEKRGIGIIVIELMDESLGSFIDNQGLPSPQRLVSWMGQLLEGLAYIHEKGFAYRDLKVDNIMWSDTPRYTVKIGDMGFLCNNQPAYPIRCQVAGTYLSPEVVEVFQKALPNDPPEMKLEEAKKMDVWLMGLVFWMLTHGSNKFPFALVAIGGRFGNSVRMPRKNITPNEIAKSDYDRDFGRISRRTINHIIDWMFTVDPNERPTAREVLEYWKSDMNGCKLGNDFGSRNRANTIAALIARSDLPADFKIWTTDQLRTLADTKNREDILNFLGTHQILPQSHRTLPLSKLCSLANDWLASQVMKGERDMALANLVQVRGERSTMRRDRDTARTDLGQANRDRDTARADLGRIRRERDTARTNLTNVRGELAGERNKLRENKTTIANLRAELQTERNRPRGGDSDAINRLVRDLDAERDRLRQNKTTIRNLKRDLQTEKDRPRGDPGVTDRLLFAENAWKQAEIQRDSEIEARGRAEEAGAMMKADLERYQNLVDQRDEREMVEGCKLFNKILSDSDLSIISRMYNISPGGKDKDQLCTAINRYMMEDRQISRDIITNNIISICGTIRSLLHFSYRAEEEYKKITEESIQEAHRLYQELKMFGETIKNSGQPLDNHIKVASLLDVIGSYSASQRERSCIRTFLLSAGLDIPDKGVLEG</sequence>
<dbReference type="Gene3D" id="1.10.510.10">
    <property type="entry name" value="Transferase(Phosphotransferase) domain 1"/>
    <property type="match status" value="1"/>
</dbReference>